<protein>
    <submittedName>
        <fullName evidence="2">Uncharacterized protein</fullName>
    </submittedName>
</protein>
<evidence type="ECO:0000256" key="1">
    <source>
        <dbReference type="SAM" id="Phobius"/>
    </source>
</evidence>
<feature type="transmembrane region" description="Helical" evidence="1">
    <location>
        <begin position="350"/>
        <end position="367"/>
    </location>
</feature>
<organism evidence="2 3">
    <name type="scientific">Anopheles maculatus</name>
    <dbReference type="NCBI Taxonomy" id="74869"/>
    <lineage>
        <taxon>Eukaryota</taxon>
        <taxon>Metazoa</taxon>
        <taxon>Ecdysozoa</taxon>
        <taxon>Arthropoda</taxon>
        <taxon>Hexapoda</taxon>
        <taxon>Insecta</taxon>
        <taxon>Pterygota</taxon>
        <taxon>Neoptera</taxon>
        <taxon>Endopterygota</taxon>
        <taxon>Diptera</taxon>
        <taxon>Nematocera</taxon>
        <taxon>Culicoidea</taxon>
        <taxon>Culicidae</taxon>
        <taxon>Anophelinae</taxon>
        <taxon>Anopheles</taxon>
        <taxon>Anopheles maculatus group</taxon>
    </lineage>
</organism>
<sequence length="391" mass="44507">MSNMRTICEKINTRWPVSFNRHSSLSSSTNFPEPFSNCCTMSCWLSRCVSNSIGRDRVKLELFRAVVTPFVLAYNFAGLHIAQVRDDVQFRRPDAKLALPGRHRAERHHAQKRPVQLLRLEQIVQEADRLYRFAQAHFIGQYHRIVLAPRQYQPVQPIHLIIAQLQAPFLAEIFGLRFQMLKVRPILLQLLLTLVVIDILRTGLVPAPVVELLFALDIVFQLLHALHLLLAERFLRLPGAVQVRPTGPLDQELFFHLPAHPFPADLVRITIVLDCIDRRYRARCTPATLPLADDPLDGFRLFFLGGQCCRSLFRFLIHLQQIVTLTVLFFLLVAADRFLSSSLLLPSSELYAFGFFFFAAFDLALVAPPAVRFFPAAAAAPPPVDEGGFRR</sequence>
<keyword evidence="1" id="KW-0472">Membrane</keyword>
<keyword evidence="1" id="KW-1133">Transmembrane helix</keyword>
<name>A0A182T666_9DIPT</name>
<feature type="transmembrane region" description="Helical" evidence="1">
    <location>
        <begin position="315"/>
        <end position="335"/>
    </location>
</feature>
<evidence type="ECO:0000313" key="3">
    <source>
        <dbReference type="Proteomes" id="UP000075901"/>
    </source>
</evidence>
<keyword evidence="1" id="KW-0812">Transmembrane</keyword>
<proteinExistence type="predicted"/>
<accession>A0A182T666</accession>
<dbReference type="AlphaFoldDB" id="A0A182T666"/>
<reference evidence="2" key="2">
    <citation type="submission" date="2020-05" db="UniProtKB">
        <authorList>
            <consortium name="EnsemblMetazoa"/>
        </authorList>
    </citation>
    <scope>IDENTIFICATION</scope>
    <source>
        <strain evidence="2">maculatus3</strain>
    </source>
</reference>
<dbReference type="VEuPathDB" id="VectorBase:AMAM020432"/>
<dbReference type="EnsemblMetazoa" id="AMAM020432-RA">
    <property type="protein sequence ID" value="AMAM020432-PA"/>
    <property type="gene ID" value="AMAM020432"/>
</dbReference>
<feature type="transmembrane region" description="Helical" evidence="1">
    <location>
        <begin position="212"/>
        <end position="230"/>
    </location>
</feature>
<evidence type="ECO:0000313" key="2">
    <source>
        <dbReference type="EnsemblMetazoa" id="AMAM020432-PA"/>
    </source>
</evidence>
<keyword evidence="3" id="KW-1185">Reference proteome</keyword>
<reference evidence="3" key="1">
    <citation type="submission" date="2013-09" db="EMBL/GenBank/DDBJ databases">
        <title>The Genome Sequence of Anopheles maculatus species B.</title>
        <authorList>
            <consortium name="The Broad Institute Genomics Platform"/>
            <person name="Neafsey D.E."/>
            <person name="Besansky N."/>
            <person name="Howell P."/>
            <person name="Walton C."/>
            <person name="Young S.K."/>
            <person name="Zeng Q."/>
            <person name="Gargeya S."/>
            <person name="Fitzgerald M."/>
            <person name="Haas B."/>
            <person name="Abouelleil A."/>
            <person name="Allen A.W."/>
            <person name="Alvarado L."/>
            <person name="Arachchi H.M."/>
            <person name="Berlin A.M."/>
            <person name="Chapman S.B."/>
            <person name="Gainer-Dewar J."/>
            <person name="Goldberg J."/>
            <person name="Griggs A."/>
            <person name="Gujja S."/>
            <person name="Hansen M."/>
            <person name="Howarth C."/>
            <person name="Imamovic A."/>
            <person name="Ireland A."/>
            <person name="Larimer J."/>
            <person name="McCowan C."/>
            <person name="Murphy C."/>
            <person name="Pearson M."/>
            <person name="Poon T.W."/>
            <person name="Priest M."/>
            <person name="Roberts A."/>
            <person name="Saif S."/>
            <person name="Shea T."/>
            <person name="Sisk P."/>
            <person name="Sykes S."/>
            <person name="Wortman J."/>
            <person name="Nusbaum C."/>
            <person name="Birren B."/>
        </authorList>
    </citation>
    <scope>NUCLEOTIDE SEQUENCE [LARGE SCALE GENOMIC DNA]</scope>
    <source>
        <strain evidence="3">maculatus3</strain>
    </source>
</reference>
<dbReference type="Proteomes" id="UP000075901">
    <property type="component" value="Unassembled WGS sequence"/>
</dbReference>
<feature type="transmembrane region" description="Helical" evidence="1">
    <location>
        <begin position="186"/>
        <end position="206"/>
    </location>
</feature>